<accession>X1FD48</accession>
<feature type="transmembrane region" description="Helical" evidence="1">
    <location>
        <begin position="63"/>
        <end position="83"/>
    </location>
</feature>
<evidence type="ECO:0000256" key="1">
    <source>
        <dbReference type="SAM" id="Phobius"/>
    </source>
</evidence>
<name>X1FD48_9ZZZZ</name>
<reference evidence="2" key="1">
    <citation type="journal article" date="2014" name="Front. Microbiol.">
        <title>High frequency of phylogenetically diverse reductive dehalogenase-homologous genes in deep subseafloor sedimentary metagenomes.</title>
        <authorList>
            <person name="Kawai M."/>
            <person name="Futagami T."/>
            <person name="Toyoda A."/>
            <person name="Takaki Y."/>
            <person name="Nishi S."/>
            <person name="Hori S."/>
            <person name="Arai W."/>
            <person name="Tsubouchi T."/>
            <person name="Morono Y."/>
            <person name="Uchiyama I."/>
            <person name="Ito T."/>
            <person name="Fujiyama A."/>
            <person name="Inagaki F."/>
            <person name="Takami H."/>
        </authorList>
    </citation>
    <scope>NUCLEOTIDE SEQUENCE</scope>
    <source>
        <strain evidence="2">Expedition CK06-06</strain>
    </source>
</reference>
<comment type="caution">
    <text evidence="2">The sequence shown here is derived from an EMBL/GenBank/DDBJ whole genome shotgun (WGS) entry which is preliminary data.</text>
</comment>
<gene>
    <name evidence="2" type="ORF">S03H2_23224</name>
</gene>
<feature type="transmembrane region" description="Helical" evidence="1">
    <location>
        <begin position="30"/>
        <end position="51"/>
    </location>
</feature>
<evidence type="ECO:0000313" key="2">
    <source>
        <dbReference type="EMBL" id="GAH43551.1"/>
    </source>
</evidence>
<organism evidence="2">
    <name type="scientific">marine sediment metagenome</name>
    <dbReference type="NCBI Taxonomy" id="412755"/>
    <lineage>
        <taxon>unclassified sequences</taxon>
        <taxon>metagenomes</taxon>
        <taxon>ecological metagenomes</taxon>
    </lineage>
</organism>
<feature type="transmembrane region" description="Helical" evidence="1">
    <location>
        <begin position="168"/>
        <end position="190"/>
    </location>
</feature>
<dbReference type="AlphaFoldDB" id="X1FD48"/>
<keyword evidence="1" id="KW-0472">Membrane</keyword>
<keyword evidence="1" id="KW-1133">Transmembrane helix</keyword>
<protein>
    <submittedName>
        <fullName evidence="2">Uncharacterized protein</fullName>
    </submittedName>
</protein>
<feature type="non-terminal residue" evidence="2">
    <location>
        <position position="194"/>
    </location>
</feature>
<keyword evidence="1" id="KW-0812">Transmembrane</keyword>
<dbReference type="EMBL" id="BARU01012652">
    <property type="protein sequence ID" value="GAH43551.1"/>
    <property type="molecule type" value="Genomic_DNA"/>
</dbReference>
<proteinExistence type="predicted"/>
<sequence>MEKDLEYMIPLKERDTKNFFFKVTKPSKKVWIITVAIFLGCYVAWFLSILFLSGANSTTQYRLITILVVITSIVSPLFGLFLWKWVGGWVSKKLIYETLKTKHEKRGEIRETLGKLKKDREYHKFSFSRFSIALLFGFDLTPDSKYYLEEKTHSIDIGSFKSFVGTRLYDIISASLGVGFLIATIVKSAISDPF</sequence>